<keyword evidence="7" id="KW-0653">Protein transport</keyword>
<dbReference type="STRING" id="1379903.ATO8_01415"/>
<dbReference type="GO" id="GO:0055085">
    <property type="term" value="P:transmembrane transport"/>
    <property type="evidence" value="ECO:0007669"/>
    <property type="project" value="InterPro"/>
</dbReference>
<evidence type="ECO:0000256" key="2">
    <source>
        <dbReference type="ARBA" id="ARBA00006555"/>
    </source>
</evidence>
<feature type="compositionally biased region" description="Polar residues" evidence="10">
    <location>
        <begin position="231"/>
        <end position="241"/>
    </location>
</feature>
<accession>W4HQZ4</accession>
<feature type="compositionally biased region" description="Pro residues" evidence="10">
    <location>
        <begin position="77"/>
        <end position="86"/>
    </location>
</feature>
<keyword evidence="14" id="KW-1185">Reference proteome</keyword>
<dbReference type="NCBIfam" id="TIGR01352">
    <property type="entry name" value="tonB_Cterm"/>
    <property type="match status" value="1"/>
</dbReference>
<dbReference type="EMBL" id="AQQW01000001">
    <property type="protein sequence ID" value="ETW14526.1"/>
    <property type="molecule type" value="Genomic_DNA"/>
</dbReference>
<evidence type="ECO:0000313" key="14">
    <source>
        <dbReference type="Proteomes" id="UP000019063"/>
    </source>
</evidence>
<feature type="domain" description="TonB C-terminal" evidence="12">
    <location>
        <begin position="243"/>
        <end position="330"/>
    </location>
</feature>
<dbReference type="InterPro" id="IPR006260">
    <property type="entry name" value="TonB/TolA_C"/>
</dbReference>
<reference evidence="13 14" key="1">
    <citation type="journal article" date="2014" name="Antonie Van Leeuwenhoek">
        <title>Roseivivax atlanticus sp. nov., isolated from surface seawater of the Atlantic Ocean.</title>
        <authorList>
            <person name="Li G."/>
            <person name="Lai Q."/>
            <person name="Liu X."/>
            <person name="Sun F."/>
            <person name="Shao Z."/>
        </authorList>
    </citation>
    <scope>NUCLEOTIDE SEQUENCE [LARGE SCALE GENOMIC DNA]</scope>
    <source>
        <strain evidence="13 14">22II-s10s</strain>
    </source>
</reference>
<dbReference type="GO" id="GO:0098797">
    <property type="term" value="C:plasma membrane protein complex"/>
    <property type="evidence" value="ECO:0007669"/>
    <property type="project" value="TreeGrafter"/>
</dbReference>
<dbReference type="GO" id="GO:0015031">
    <property type="term" value="P:protein transport"/>
    <property type="evidence" value="ECO:0007669"/>
    <property type="project" value="UniProtKB-KW"/>
</dbReference>
<evidence type="ECO:0000256" key="9">
    <source>
        <dbReference type="ARBA" id="ARBA00023136"/>
    </source>
</evidence>
<evidence type="ECO:0000256" key="3">
    <source>
        <dbReference type="ARBA" id="ARBA00022448"/>
    </source>
</evidence>
<feature type="signal peptide" evidence="11">
    <location>
        <begin position="1"/>
        <end position="19"/>
    </location>
</feature>
<dbReference type="GO" id="GO:0031992">
    <property type="term" value="F:energy transducer activity"/>
    <property type="evidence" value="ECO:0007669"/>
    <property type="project" value="TreeGrafter"/>
</dbReference>
<sequence>MKRAAETLVFGALALGAHAAVLALATEADGGAAASGQGGEAQVSLEAASAQVSEMVDRWDTPPAAVEAPQMAAMDAPEPPPAPEAPASPDMSAPVAPQASQGLALPTTEDAPTLDREATAPPPPPEPELEPEPEPEDVQEQEPEPEPEPNADPDSAAPLRSAERPQTRPDDLRPPEPEPEPQPRRQAQPEPRQADPEPRQSPSQTTSQSQRASGAGGGSSAGQRQQQQAATLSPGQRQNLARQYGARIRATLERRKRYPGDARGASGTVTVRIVVSRSGQLLGASLISSSGSAPLDRAAIQAVRGARFPAAPDGLRDSQFSFSLPINFSS</sequence>
<dbReference type="Gene3D" id="3.30.1150.10">
    <property type="match status" value="1"/>
</dbReference>
<comment type="similarity">
    <text evidence="2">Belongs to the TonB family.</text>
</comment>
<evidence type="ECO:0000256" key="1">
    <source>
        <dbReference type="ARBA" id="ARBA00004383"/>
    </source>
</evidence>
<evidence type="ECO:0000256" key="4">
    <source>
        <dbReference type="ARBA" id="ARBA00022475"/>
    </source>
</evidence>
<keyword evidence="9" id="KW-0472">Membrane</keyword>
<keyword evidence="3" id="KW-0813">Transport</keyword>
<evidence type="ECO:0000256" key="6">
    <source>
        <dbReference type="ARBA" id="ARBA00022692"/>
    </source>
</evidence>
<dbReference type="InterPro" id="IPR051045">
    <property type="entry name" value="TonB-dependent_transducer"/>
</dbReference>
<feature type="region of interest" description="Disordered" evidence="10">
    <location>
        <begin position="72"/>
        <end position="244"/>
    </location>
</feature>
<keyword evidence="5" id="KW-0997">Cell inner membrane</keyword>
<feature type="chain" id="PRO_5004843456" evidence="11">
    <location>
        <begin position="20"/>
        <end position="330"/>
    </location>
</feature>
<dbReference type="Pfam" id="PF03544">
    <property type="entry name" value="TonB_C"/>
    <property type="match status" value="1"/>
</dbReference>
<dbReference type="eggNOG" id="COG0810">
    <property type="taxonomic scope" value="Bacteria"/>
</dbReference>
<dbReference type="SUPFAM" id="SSF74653">
    <property type="entry name" value="TolA/TonB C-terminal domain"/>
    <property type="match status" value="1"/>
</dbReference>
<gene>
    <name evidence="13" type="ORF">ATO8_01415</name>
</gene>
<dbReference type="Proteomes" id="UP000019063">
    <property type="component" value="Unassembled WGS sequence"/>
</dbReference>
<evidence type="ECO:0000256" key="10">
    <source>
        <dbReference type="SAM" id="MobiDB-lite"/>
    </source>
</evidence>
<name>W4HQZ4_9RHOB</name>
<keyword evidence="8" id="KW-1133">Transmembrane helix</keyword>
<feature type="compositionally biased region" description="Basic and acidic residues" evidence="10">
    <location>
        <begin position="161"/>
        <end position="176"/>
    </location>
</feature>
<dbReference type="AlphaFoldDB" id="W4HQZ4"/>
<feature type="compositionally biased region" description="Low complexity" evidence="10">
    <location>
        <begin position="200"/>
        <end position="213"/>
    </location>
</feature>
<protein>
    <submittedName>
        <fullName evidence="13">TonB-like protein</fullName>
    </submittedName>
</protein>
<evidence type="ECO:0000256" key="11">
    <source>
        <dbReference type="SAM" id="SignalP"/>
    </source>
</evidence>
<feature type="compositionally biased region" description="Low complexity" evidence="10">
    <location>
        <begin position="221"/>
        <end position="230"/>
    </location>
</feature>
<proteinExistence type="inferred from homology"/>
<feature type="compositionally biased region" description="Acidic residues" evidence="10">
    <location>
        <begin position="127"/>
        <end position="151"/>
    </location>
</feature>
<dbReference type="InterPro" id="IPR037682">
    <property type="entry name" value="TonB_C"/>
</dbReference>
<keyword evidence="6" id="KW-0812">Transmembrane</keyword>
<keyword evidence="11" id="KW-0732">Signal</keyword>
<evidence type="ECO:0000259" key="12">
    <source>
        <dbReference type="PROSITE" id="PS52015"/>
    </source>
</evidence>
<comment type="caution">
    <text evidence="13">The sequence shown here is derived from an EMBL/GenBank/DDBJ whole genome shotgun (WGS) entry which is preliminary data.</text>
</comment>
<evidence type="ECO:0000256" key="7">
    <source>
        <dbReference type="ARBA" id="ARBA00022927"/>
    </source>
</evidence>
<dbReference type="PANTHER" id="PTHR33446:SF2">
    <property type="entry name" value="PROTEIN TONB"/>
    <property type="match status" value="1"/>
</dbReference>
<dbReference type="RefSeq" id="WP_043841431.1">
    <property type="nucleotide sequence ID" value="NZ_AQQW01000001.1"/>
</dbReference>
<evidence type="ECO:0000256" key="5">
    <source>
        <dbReference type="ARBA" id="ARBA00022519"/>
    </source>
</evidence>
<keyword evidence="4" id="KW-1003">Cell membrane</keyword>
<evidence type="ECO:0000256" key="8">
    <source>
        <dbReference type="ARBA" id="ARBA00022989"/>
    </source>
</evidence>
<evidence type="ECO:0000313" key="13">
    <source>
        <dbReference type="EMBL" id="ETW14526.1"/>
    </source>
</evidence>
<dbReference type="PROSITE" id="PS52015">
    <property type="entry name" value="TONB_CTD"/>
    <property type="match status" value="1"/>
</dbReference>
<organism evidence="13 14">
    <name type="scientific">Roseivivax marinus</name>
    <dbReference type="NCBI Taxonomy" id="1379903"/>
    <lineage>
        <taxon>Bacteria</taxon>
        <taxon>Pseudomonadati</taxon>
        <taxon>Pseudomonadota</taxon>
        <taxon>Alphaproteobacteria</taxon>
        <taxon>Rhodobacterales</taxon>
        <taxon>Roseobacteraceae</taxon>
        <taxon>Roseivivax</taxon>
    </lineage>
</organism>
<dbReference type="PANTHER" id="PTHR33446">
    <property type="entry name" value="PROTEIN TONB-RELATED"/>
    <property type="match status" value="1"/>
</dbReference>
<comment type="subcellular location">
    <subcellularLocation>
        <location evidence="1">Cell inner membrane</location>
        <topology evidence="1">Single-pass membrane protein</topology>
        <orientation evidence="1">Periplasmic side</orientation>
    </subcellularLocation>
</comment>